<comment type="cofactor">
    <cofactor evidence="1">
        <name>FAD</name>
        <dbReference type="ChEBI" id="CHEBI:57692"/>
    </cofactor>
</comment>
<feature type="region of interest" description="Disordered" evidence="16">
    <location>
        <begin position="1409"/>
        <end position="1442"/>
    </location>
</feature>
<evidence type="ECO:0000256" key="3">
    <source>
        <dbReference type="ARBA" id="ARBA00022540"/>
    </source>
</evidence>
<keyword evidence="10" id="KW-0560">Oxidoreductase</keyword>
<keyword evidence="2 15" id="KW-0963">Cytoplasm</keyword>
<dbReference type="GO" id="GO:0033290">
    <property type="term" value="C:eukaryotic 48S preinitiation complex"/>
    <property type="evidence" value="ECO:0007669"/>
    <property type="project" value="UniProtKB-UniRule"/>
</dbReference>
<evidence type="ECO:0000256" key="7">
    <source>
        <dbReference type="ARBA" id="ARBA00022827"/>
    </source>
</evidence>
<dbReference type="Gene3D" id="3.50.50.60">
    <property type="entry name" value="FAD/NAD(P)-binding domain"/>
    <property type="match status" value="2"/>
</dbReference>
<evidence type="ECO:0000256" key="4">
    <source>
        <dbReference type="ARBA" id="ARBA00022630"/>
    </source>
</evidence>
<dbReference type="Proteomes" id="UP001166674">
    <property type="component" value="Unassembled WGS sequence"/>
</dbReference>
<feature type="region of interest" description="Disordered" evidence="16">
    <location>
        <begin position="690"/>
        <end position="735"/>
    </location>
</feature>
<comment type="PTM">
    <text evidence="15">Phosphorylated upon DNA damage, probably by ATM or ATR.</text>
</comment>
<dbReference type="InterPro" id="IPR007783">
    <property type="entry name" value="eIF3d"/>
</dbReference>
<evidence type="ECO:0000256" key="2">
    <source>
        <dbReference type="ARBA" id="ARBA00022490"/>
    </source>
</evidence>
<dbReference type="SUPFAM" id="SSF51905">
    <property type="entry name" value="FAD/NAD(P)-binding domain"/>
    <property type="match status" value="1"/>
</dbReference>
<comment type="caution">
    <text evidence="17">The sequence shown here is derived from an EMBL/GenBank/DDBJ whole genome shotgun (WGS) entry which is preliminary data.</text>
</comment>
<keyword evidence="3 15" id="KW-0396">Initiation factor</keyword>
<evidence type="ECO:0000256" key="10">
    <source>
        <dbReference type="ARBA" id="ARBA00023002"/>
    </source>
</evidence>
<evidence type="ECO:0000256" key="9">
    <source>
        <dbReference type="ARBA" id="ARBA00022917"/>
    </source>
</evidence>
<dbReference type="GO" id="GO:0001732">
    <property type="term" value="P:formation of cytoplasmic translation initiation complex"/>
    <property type="evidence" value="ECO:0007669"/>
    <property type="project" value="UniProtKB-UniRule"/>
</dbReference>
<keyword evidence="9 15" id="KW-0648">Protein biosynthesis</keyword>
<keyword evidence="4" id="KW-0285">Flavoprotein</keyword>
<dbReference type="GO" id="GO:0003743">
    <property type="term" value="F:translation initiation factor activity"/>
    <property type="evidence" value="ECO:0007669"/>
    <property type="project" value="UniProtKB-UniRule"/>
</dbReference>
<comment type="function">
    <text evidence="12">Probable flavoprotein which may function in endoplasmic reticulum associated degradation (ERAD). May bind non-native proteins in the endoplasmic reticulum and target them to the ubiquitination machinery for subsequent degradation.</text>
</comment>
<comment type="function">
    <text evidence="15">mRNA cap-binding component of the eukaryotic translation initiation factor 3 (eIF-3) complex, a complex required for several steps in the initiation of protein synthesis of a specialized repertoire of mRNAs. The eIF-3 complex associates with the 40S ribosome and facilitates the recruitment of eIF-1, eIF-1A, eIF-2:GTP:methionyl-tRNAi and eIF-5 to form the 43S pre-initiation complex (43S PIC). The eIF-3 complex stimulates mRNA recruitment to the 43S PIC and scanning of the mRNA for AUG recognition. The eIF-3 complex is also required for disassembly and recycling of post-termination ribosomal complexes and subsequently prevents premature joining of the 40S and 60S ribosomal subunits prior to initiation. The eIF-3 complex specifically targets and initiates translation of a subset of mRNAs involved in cell proliferation, including cell cycling, differentiation and apoptosis, and uses different modes of RNA stem-loop binding to exert either translational activation or repression. In the eIF-3 complex, EIF3D specifically recognizes and binds the 7-methylguanosine cap of a subset of mRNAs.</text>
</comment>
<keyword evidence="6" id="KW-0256">Endoplasmic reticulum</keyword>
<keyword evidence="11" id="KW-0325">Glycoprotein</keyword>
<evidence type="ECO:0000256" key="15">
    <source>
        <dbReference type="HAMAP-Rule" id="MF_03003"/>
    </source>
</evidence>
<dbReference type="GO" id="GO:0016282">
    <property type="term" value="C:eukaryotic 43S preinitiation complex"/>
    <property type="evidence" value="ECO:0007669"/>
    <property type="project" value="UniProtKB-UniRule"/>
</dbReference>
<keyword evidence="8 15" id="KW-0694">RNA-binding</keyword>
<evidence type="ECO:0000256" key="8">
    <source>
        <dbReference type="ARBA" id="ARBA00022884"/>
    </source>
</evidence>
<feature type="compositionally biased region" description="Acidic residues" evidence="16">
    <location>
        <begin position="695"/>
        <end position="712"/>
    </location>
</feature>
<dbReference type="FunFam" id="3.50.50.60:FF:000143">
    <property type="entry name" value="FAD-dependent oxidoreductase domain-containing protein 2"/>
    <property type="match status" value="1"/>
</dbReference>
<name>A0AA41SSI6_SCICA</name>
<dbReference type="Pfam" id="PF13738">
    <property type="entry name" value="Pyr_redox_3"/>
    <property type="match status" value="1"/>
</dbReference>
<evidence type="ECO:0000256" key="1">
    <source>
        <dbReference type="ARBA" id="ARBA00001974"/>
    </source>
</evidence>
<keyword evidence="7" id="KW-0274">FAD</keyword>
<comment type="subcellular location">
    <subcellularLocation>
        <location evidence="15">Cytoplasm</location>
    </subcellularLocation>
</comment>
<dbReference type="Pfam" id="PF05091">
    <property type="entry name" value="eIF-3_zeta"/>
    <property type="match status" value="2"/>
</dbReference>
<evidence type="ECO:0000256" key="5">
    <source>
        <dbReference type="ARBA" id="ARBA00022729"/>
    </source>
</evidence>
<comment type="similarity">
    <text evidence="15">Belongs to the eIF-3 subunit D family.</text>
</comment>
<dbReference type="GO" id="GO:0002191">
    <property type="term" value="P:cap-dependent translational initiation"/>
    <property type="evidence" value="ECO:0007669"/>
    <property type="project" value="UniProtKB-UniRule"/>
</dbReference>
<comment type="subunit">
    <text evidence="14">Interacts with SEL1L. May interact with OS9 and DNAJC10. Interacts with TXNDC16.</text>
</comment>
<gene>
    <name evidence="15" type="primary">EIF3D</name>
    <name evidence="15" type="synonym">EIF3S7</name>
    <name evidence="17" type="ORF">SUZIE_116490</name>
</gene>
<feature type="region of interest" description="Disordered" evidence="16">
    <location>
        <begin position="523"/>
        <end position="551"/>
    </location>
</feature>
<dbReference type="HAMAP" id="MF_03003">
    <property type="entry name" value="eIF3d"/>
    <property type="match status" value="1"/>
</dbReference>
<dbReference type="GO" id="GO:0098808">
    <property type="term" value="F:mRNA cap binding"/>
    <property type="evidence" value="ECO:0007669"/>
    <property type="project" value="UniProtKB-UniRule"/>
</dbReference>
<feature type="compositionally biased region" description="Basic and acidic residues" evidence="16">
    <location>
        <begin position="713"/>
        <end position="722"/>
    </location>
</feature>
<feature type="compositionally biased region" description="Acidic residues" evidence="16">
    <location>
        <begin position="529"/>
        <end position="547"/>
    </location>
</feature>
<reference evidence="17" key="1">
    <citation type="submission" date="2020-03" db="EMBL/GenBank/DDBJ databases">
        <title>Studies in the Genomics of Life Span.</title>
        <authorList>
            <person name="Glass D."/>
        </authorList>
    </citation>
    <scope>NUCLEOTIDE SEQUENCE</scope>
    <source>
        <strain evidence="17">SUZIE</strain>
        <tissue evidence="17">Muscle</tissue>
    </source>
</reference>
<organism evidence="17 18">
    <name type="scientific">Sciurus carolinensis</name>
    <name type="common">Eastern gray squirrel</name>
    <dbReference type="NCBI Taxonomy" id="30640"/>
    <lineage>
        <taxon>Eukaryota</taxon>
        <taxon>Metazoa</taxon>
        <taxon>Chordata</taxon>
        <taxon>Craniata</taxon>
        <taxon>Vertebrata</taxon>
        <taxon>Euteleostomi</taxon>
        <taxon>Mammalia</taxon>
        <taxon>Eutheria</taxon>
        <taxon>Euarchontoglires</taxon>
        <taxon>Glires</taxon>
        <taxon>Rodentia</taxon>
        <taxon>Sciuromorpha</taxon>
        <taxon>Sciuridae</taxon>
        <taxon>Sciurinae</taxon>
        <taxon>Sciurini</taxon>
        <taxon>Sciurus</taxon>
    </lineage>
</organism>
<comment type="subunit">
    <text evidence="15">Component of the eukaryotic translation initiation factor 3 (eIF-3) complex, which is composed of 13 subunits: EIF3A, EIF3B, EIF3C, EIF3D, EIF3E, EIF3F, EIF3G, EIF3H, EIF3I, EIF3J, EIF3K, EIF3L and EIF3M. The eIF-3 complex appears to include 3 stable modules: module A is composed of EIF3A, EIF3B, EIF3G and EIF3I; module B is composed of EIF3F, EIF3H, and EIF3M; and module C is composed of EIF3C, EIF3D, EIF3E, EIF3K and EIF3L. EIF3C of module C binds EIF3B of module A and EIF3H of module B, thereby linking the three modules. EIF3J is a labile subunit that binds to the eIF-3 complex via EIF3B. The eIF-3 complex interacts with RPS6KB1 under conditions of nutrient depletion. Mitogenic stimulation leads to binding and activation of a complex composed of MTOR and RPTOR, leading to phosphorylation and release of RPS6KB1 and binding of EIF4B to eIF-3.</text>
</comment>
<evidence type="ECO:0000313" key="18">
    <source>
        <dbReference type="Proteomes" id="UP001166674"/>
    </source>
</evidence>
<evidence type="ECO:0000256" key="6">
    <source>
        <dbReference type="ARBA" id="ARBA00022824"/>
    </source>
</evidence>
<keyword evidence="18" id="KW-1185">Reference proteome</keyword>
<sequence>MAKFMTPVIQDNPSGWGPCAVPEQFRDMPYQPFSKGDRLGKVADWTGATYQDKRYTNKYSSQFGGGSQYAYFHEEDETSFQLVDTARTQKTAYQRNRMRFAQRNLRRDKDRRNMLQFNLQTLPKSAKQKERERIRLQKKFQKQFGVRQKWDQKSQKPRDSSVEVRSDWEVKEEMDFPQLMKMRYLEVSEPQDIECCGALEYYDKAFDRITTRSEKPLRSIKRIFHTVTTTDDPVIRKLAKTQGNVFATDAILATLMSCTRSVYSWDIVVQRVGSKLFFDKRDNSDFDLLTVSETANEPPQDEGNSFNSPRNLAMEATYINHNFSQQCLRMGKERYNFPNPNPFVEDDMDKNEIASVAYRYRRWKLGDDIDLIVRCEHDGVMTGANGEVSFINIKTLNEWDSRHCNGVDWRQKLDSQRGAVIATELKNNSYKLARWTCCALLAGSEYLKLGYVSRYHVKDSSRHVILGTQQFKPNEFASQINLSVENAWGILRCVIDICMKLEEGKYLILKDPNKQVIRVYSLPDGTFSSDEDDEDEEEEEEEEEDGHVEERNCPTEWLLDGGLCKGGRHCNGVDWRQKLDSQRGAVIATELKNNSYKLARWTCCALLAGSEYLKLGYVSRYHVKDSSRHVILGTQQFKPNEFASQINLSVENAWGILRCVIDICMKLEEGKYLILKDPNKQVIRVYSLPDGTFSSDEDDEDEEEEEEEEEATTESRSKHERLYPSWHPSHKTEPANQFDSLVTPGTQERTFQNSAPVTHTMGVSAAAPLWGPPGLLLTLVLHPTVCVRSHWDYCVLGAGPAGLQMAAFLQRAGRDYVVFERAPAPGSFFTRYPRHRKLISINKRYTGKVNAEFNLRHDWNSLLSHDPRLLFRHYSRAYFPDAGDMVRYLGDFADRLGLHVLYNTTITHVTLDKDQRAWNGHYFILTGQKGQTYQCSVLLVATGVSVPNQVDFPGSEYAEGYESVSVDPEDFVGQNVLILGRGNSAFETAENILGVTNFIHMLSRSRVRLSWATHYVGDLRAINNGLLDTYQLKSLDGLLESDLTDLAIVKDHEGKFHITLKFFLEETSANQSADSVTLPQEDNDNFAMRVAYDRVIRCLGWKFDFSIFNQSLRLSSGSEFSKKYPLIRASYESKGSRGLFILGTASHSVDYRRSAGGFIHGFRYTARAVHRLLEHRHHGVAWPSTQLPITQLTSAIIRRVNEASGLYQMFGVLADVILLRENATAFEYLEELPAQTLAQLGTLTGRTARHGLFVLSMEYGKNFSGPDKDVFFHDRSVGHTEDAWLSNFLHPVVYYYRRLPTEQEVRFRPAHWPLPRPTAIHHIVEDFLTDWTAPVGHILPLRRFLENCLATDLRSFYAESCFLFALTRQKLPPFCQQGYLRGQGLASTESLRRHGVDSGLLQDHAAADHLDGSRQPGHHRLGGHPPAPVPALESLDGNREEL</sequence>
<keyword evidence="15" id="KW-0597">Phosphoprotein</keyword>
<dbReference type="PANTHER" id="PTHR12399">
    <property type="entry name" value="EUKARYOTIC TRANSLATION INITIATION FACTOR 3 SUBUNIT 7"/>
    <property type="match status" value="1"/>
</dbReference>
<evidence type="ECO:0000256" key="13">
    <source>
        <dbReference type="ARBA" id="ARBA00061494"/>
    </source>
</evidence>
<dbReference type="GO" id="GO:0016491">
    <property type="term" value="F:oxidoreductase activity"/>
    <property type="evidence" value="ECO:0007669"/>
    <property type="project" value="UniProtKB-KW"/>
</dbReference>
<keyword evidence="5" id="KW-0732">Signal</keyword>
<dbReference type="EMBL" id="JAATJV010183273">
    <property type="protein sequence ID" value="MBZ3872144.1"/>
    <property type="molecule type" value="Genomic_DNA"/>
</dbReference>
<feature type="region of interest" description="RNA gate" evidence="15">
    <location>
        <begin position="285"/>
        <end position="299"/>
    </location>
</feature>
<evidence type="ECO:0000313" key="17">
    <source>
        <dbReference type="EMBL" id="MBZ3872144.1"/>
    </source>
</evidence>
<evidence type="ECO:0000256" key="11">
    <source>
        <dbReference type="ARBA" id="ARBA00023180"/>
    </source>
</evidence>
<evidence type="ECO:0000256" key="14">
    <source>
        <dbReference type="ARBA" id="ARBA00063390"/>
    </source>
</evidence>
<evidence type="ECO:0000256" key="12">
    <source>
        <dbReference type="ARBA" id="ARBA00056122"/>
    </source>
</evidence>
<evidence type="ECO:0000256" key="16">
    <source>
        <dbReference type="SAM" id="MobiDB-lite"/>
    </source>
</evidence>
<accession>A0AA41SSI6</accession>
<dbReference type="PANTHER" id="PTHR12399:SF0">
    <property type="entry name" value="EUKARYOTIC TRANSLATION INITIATION FACTOR 3 SUBUNIT D"/>
    <property type="match status" value="1"/>
</dbReference>
<dbReference type="GO" id="GO:0005852">
    <property type="term" value="C:eukaryotic translation initiation factor 3 complex"/>
    <property type="evidence" value="ECO:0007669"/>
    <property type="project" value="UniProtKB-UniRule"/>
</dbReference>
<protein>
    <recommendedName>
        <fullName evidence="15">Eukaryotic translation initiation factor 3 subunit D</fullName>
        <shortName evidence="15">eIF3d</shortName>
    </recommendedName>
    <alternativeName>
        <fullName evidence="15">Eukaryotic translation initiation factor 3 subunit 7</fullName>
    </alternativeName>
    <alternativeName>
        <fullName evidence="15">eIF-3-zeta</fullName>
    </alternativeName>
</protein>
<dbReference type="InterPro" id="IPR036188">
    <property type="entry name" value="FAD/NAD-bd_sf"/>
</dbReference>
<proteinExistence type="inferred from homology"/>
<comment type="similarity">
    <text evidence="13">Belongs to the FOXRED2 family.</text>
</comment>
<comment type="domain">
    <text evidence="15">The RNA gate region regulates mRNA cap recognition to prevent promiscuous mRNA-binding before assembly of eif3d into the full eukaryotic translation initiation factor 3 (eIF-3) complex.</text>
</comment>